<dbReference type="InterPro" id="IPR004045">
    <property type="entry name" value="Glutathione_S-Trfase_N"/>
</dbReference>
<dbReference type="AlphaFoldDB" id="A0AA35SZS2"/>
<accession>A0AA35SZS2</accession>
<dbReference type="PANTHER" id="PTHR44051">
    <property type="entry name" value="GLUTATHIONE S-TRANSFERASE-RELATED"/>
    <property type="match status" value="1"/>
</dbReference>
<comment type="caution">
    <text evidence="3">The sequence shown here is derived from an EMBL/GenBank/DDBJ whole genome shotgun (WGS) entry which is preliminary data.</text>
</comment>
<organism evidence="3 4">
    <name type="scientific">Geodia barretti</name>
    <name type="common">Barrett's horny sponge</name>
    <dbReference type="NCBI Taxonomy" id="519541"/>
    <lineage>
        <taxon>Eukaryota</taxon>
        <taxon>Metazoa</taxon>
        <taxon>Porifera</taxon>
        <taxon>Demospongiae</taxon>
        <taxon>Heteroscleromorpha</taxon>
        <taxon>Tetractinellida</taxon>
        <taxon>Astrophorina</taxon>
        <taxon>Geodiidae</taxon>
        <taxon>Geodia</taxon>
    </lineage>
</organism>
<dbReference type="EMBL" id="CASHTH010002987">
    <property type="protein sequence ID" value="CAI8038328.1"/>
    <property type="molecule type" value="Genomic_DNA"/>
</dbReference>
<feature type="domain" description="GST N-terminal" evidence="2">
    <location>
        <begin position="1"/>
        <end position="65"/>
    </location>
</feature>
<dbReference type="CDD" id="cd03048">
    <property type="entry name" value="GST_N_Ure2p_like"/>
    <property type="match status" value="1"/>
</dbReference>
<name>A0AA35SZS2_GEOBA</name>
<dbReference type="PROSITE" id="PS50404">
    <property type="entry name" value="GST_NTER"/>
    <property type="match status" value="1"/>
</dbReference>
<evidence type="ECO:0000313" key="3">
    <source>
        <dbReference type="EMBL" id="CAI8038328.1"/>
    </source>
</evidence>
<proteinExistence type="inferred from homology"/>
<evidence type="ECO:0000259" key="2">
    <source>
        <dbReference type="PROSITE" id="PS50404"/>
    </source>
</evidence>
<evidence type="ECO:0000313" key="4">
    <source>
        <dbReference type="Proteomes" id="UP001174909"/>
    </source>
</evidence>
<sequence>MGLEYEVHPVNLQKGEQLSKAFLAISPSNKIPAIIDPQGTDDKPLTIFESGAILLHLAEKTGLFWSFDYGRRCLIQQWLMWQMGGFGPCTRTAASLSQIR</sequence>
<dbReference type="Pfam" id="PF02798">
    <property type="entry name" value="GST_N"/>
    <property type="match status" value="1"/>
</dbReference>
<keyword evidence="4" id="KW-1185">Reference proteome</keyword>
<gene>
    <name evidence="3" type="ORF">GBAR_LOCUS21374</name>
</gene>
<dbReference type="Proteomes" id="UP001174909">
    <property type="component" value="Unassembled WGS sequence"/>
</dbReference>
<dbReference type="PANTHER" id="PTHR44051:SF19">
    <property type="entry name" value="DISULFIDE-BOND OXIDOREDUCTASE YFCG"/>
    <property type="match status" value="1"/>
</dbReference>
<dbReference type="SUPFAM" id="SSF52833">
    <property type="entry name" value="Thioredoxin-like"/>
    <property type="match status" value="1"/>
</dbReference>
<dbReference type="InterPro" id="IPR036249">
    <property type="entry name" value="Thioredoxin-like_sf"/>
</dbReference>
<comment type="similarity">
    <text evidence="1">Belongs to the GST superfamily.</text>
</comment>
<evidence type="ECO:0000256" key="1">
    <source>
        <dbReference type="ARBA" id="ARBA00007409"/>
    </source>
</evidence>
<protein>
    <submittedName>
        <fullName evidence="3">Disulfide-bond oxidoreductase YfcG</fullName>
    </submittedName>
</protein>
<dbReference type="Gene3D" id="1.20.1050.130">
    <property type="match status" value="1"/>
</dbReference>
<reference evidence="3" key="1">
    <citation type="submission" date="2023-03" db="EMBL/GenBank/DDBJ databases">
        <authorList>
            <person name="Steffen K."/>
            <person name="Cardenas P."/>
        </authorList>
    </citation>
    <scope>NUCLEOTIDE SEQUENCE</scope>
</reference>